<dbReference type="GO" id="GO:0031625">
    <property type="term" value="F:ubiquitin protein ligase binding"/>
    <property type="evidence" value="ECO:0007669"/>
    <property type="project" value="InterPro"/>
</dbReference>
<dbReference type="PhylomeDB" id="E9H605"/>
<dbReference type="InterPro" id="IPR001373">
    <property type="entry name" value="Cullin_N"/>
</dbReference>
<dbReference type="AlphaFoldDB" id="E9H605"/>
<evidence type="ECO:0000256" key="1">
    <source>
        <dbReference type="ARBA" id="ARBA00006019"/>
    </source>
</evidence>
<dbReference type="Pfam" id="PF00888">
    <property type="entry name" value="Cullin"/>
    <property type="match status" value="1"/>
</dbReference>
<organism evidence="3 4">
    <name type="scientific">Daphnia pulex</name>
    <name type="common">Water flea</name>
    <dbReference type="NCBI Taxonomy" id="6669"/>
    <lineage>
        <taxon>Eukaryota</taxon>
        <taxon>Metazoa</taxon>
        <taxon>Ecdysozoa</taxon>
        <taxon>Arthropoda</taxon>
        <taxon>Crustacea</taxon>
        <taxon>Branchiopoda</taxon>
        <taxon>Diplostraca</taxon>
        <taxon>Cladocera</taxon>
        <taxon>Anomopoda</taxon>
        <taxon>Daphniidae</taxon>
        <taxon>Daphnia</taxon>
    </lineage>
</organism>
<dbReference type="HOGENOM" id="CLU_1246507_0_0_1"/>
<dbReference type="Proteomes" id="UP000000305">
    <property type="component" value="Unassembled WGS sequence"/>
</dbReference>
<accession>E9H605</accession>
<dbReference type="KEGG" id="dpx:DAPPUDRAFT_325866"/>
<reference evidence="3 4" key="1">
    <citation type="journal article" date="2011" name="Science">
        <title>The ecoresponsive genome of Daphnia pulex.</title>
        <authorList>
            <person name="Colbourne J.K."/>
            <person name="Pfrender M.E."/>
            <person name="Gilbert D."/>
            <person name="Thomas W.K."/>
            <person name="Tucker A."/>
            <person name="Oakley T.H."/>
            <person name="Tokishita S."/>
            <person name="Aerts A."/>
            <person name="Arnold G.J."/>
            <person name="Basu M.K."/>
            <person name="Bauer D.J."/>
            <person name="Caceres C.E."/>
            <person name="Carmel L."/>
            <person name="Casola C."/>
            <person name="Choi J.H."/>
            <person name="Detter J.C."/>
            <person name="Dong Q."/>
            <person name="Dusheyko S."/>
            <person name="Eads B.D."/>
            <person name="Frohlich T."/>
            <person name="Geiler-Samerotte K.A."/>
            <person name="Gerlach D."/>
            <person name="Hatcher P."/>
            <person name="Jogdeo S."/>
            <person name="Krijgsveld J."/>
            <person name="Kriventseva E.V."/>
            <person name="Kultz D."/>
            <person name="Laforsch C."/>
            <person name="Lindquist E."/>
            <person name="Lopez J."/>
            <person name="Manak J.R."/>
            <person name="Muller J."/>
            <person name="Pangilinan J."/>
            <person name="Patwardhan R.P."/>
            <person name="Pitluck S."/>
            <person name="Pritham E.J."/>
            <person name="Rechtsteiner A."/>
            <person name="Rho M."/>
            <person name="Rogozin I.B."/>
            <person name="Sakarya O."/>
            <person name="Salamov A."/>
            <person name="Schaack S."/>
            <person name="Shapiro H."/>
            <person name="Shiga Y."/>
            <person name="Skalitzky C."/>
            <person name="Smith Z."/>
            <person name="Souvorov A."/>
            <person name="Sung W."/>
            <person name="Tang Z."/>
            <person name="Tsuchiya D."/>
            <person name="Tu H."/>
            <person name="Vos H."/>
            <person name="Wang M."/>
            <person name="Wolf Y.I."/>
            <person name="Yamagata H."/>
            <person name="Yamada T."/>
            <person name="Ye Y."/>
            <person name="Shaw J.R."/>
            <person name="Andrews J."/>
            <person name="Crease T.J."/>
            <person name="Tang H."/>
            <person name="Lucas S.M."/>
            <person name="Robertson H.M."/>
            <person name="Bork P."/>
            <person name="Koonin E.V."/>
            <person name="Zdobnov E.M."/>
            <person name="Grigoriev I.V."/>
            <person name="Lynch M."/>
            <person name="Boore J.L."/>
        </authorList>
    </citation>
    <scope>NUCLEOTIDE SEQUENCE [LARGE SCALE GENOMIC DNA]</scope>
</reference>
<protein>
    <recommendedName>
        <fullName evidence="2">Cullin N-terminal domain-containing protein</fullName>
    </recommendedName>
</protein>
<dbReference type="InParanoid" id="E9H605"/>
<keyword evidence="4" id="KW-1185">Reference proteome</keyword>
<gene>
    <name evidence="3" type="ORF">DAPPUDRAFT_325866</name>
</gene>
<dbReference type="OrthoDB" id="10351489at2759"/>
<evidence type="ECO:0000259" key="2">
    <source>
        <dbReference type="Pfam" id="PF00888"/>
    </source>
</evidence>
<dbReference type="GO" id="GO:0006511">
    <property type="term" value="P:ubiquitin-dependent protein catabolic process"/>
    <property type="evidence" value="ECO:0007669"/>
    <property type="project" value="InterPro"/>
</dbReference>
<sequence>MAPESEYFEKTWSNLEKTVKGIVTLGNVPPTAWESGCSHVKFLCKANPTLAWQLYDKTKMCLENHVKSLLIQVNEKRKEETLTEYYMLWQQYTQRITRLDKLYTHLNTNYLWRPKITEPDFLALFEREDFEEEPEERKEILELGKTVQCDLCKKIFKTKKQLRRDQYVFHVFPRRKRKPQHDGGHQFAKSLSLSFTQQQQQQHNSSVSGGLTRLTFAPLNLS</sequence>
<dbReference type="STRING" id="6669.E9H605"/>
<dbReference type="Gene3D" id="1.20.1310.10">
    <property type="entry name" value="Cullin Repeats"/>
    <property type="match status" value="1"/>
</dbReference>
<name>E9H605_DAPPU</name>
<dbReference type="eggNOG" id="KOG2284">
    <property type="taxonomic scope" value="Eukaryota"/>
</dbReference>
<feature type="domain" description="Cullin N-terminal" evidence="2">
    <location>
        <begin position="12"/>
        <end position="159"/>
    </location>
</feature>
<comment type="similarity">
    <text evidence="1">Belongs to the cullin family.</text>
</comment>
<proteinExistence type="inferred from homology"/>
<dbReference type="EMBL" id="GL732595">
    <property type="protein sequence ID" value="EFX72841.1"/>
    <property type="molecule type" value="Genomic_DNA"/>
</dbReference>
<evidence type="ECO:0000313" key="4">
    <source>
        <dbReference type="Proteomes" id="UP000000305"/>
    </source>
</evidence>
<evidence type="ECO:0000313" key="3">
    <source>
        <dbReference type="EMBL" id="EFX72841.1"/>
    </source>
</evidence>
<dbReference type="InterPro" id="IPR016159">
    <property type="entry name" value="Cullin_repeat-like_dom_sf"/>
</dbReference>
<dbReference type="SUPFAM" id="SSF74788">
    <property type="entry name" value="Cullin repeat-like"/>
    <property type="match status" value="1"/>
</dbReference>